<reference evidence="2" key="1">
    <citation type="journal article" date="2017" name="Genome Announc.">
        <title>High-Quality Whole-Genome Sequences of the Oligo-Mouse-Microbiota Bacterial Community.</title>
        <authorList>
            <person name="Garzetti D."/>
            <person name="Brugiroux S."/>
            <person name="Bunk B."/>
            <person name="Pukall R."/>
            <person name="McCoy K.D."/>
            <person name="Macpherson A.J."/>
            <person name="Stecher B."/>
        </authorList>
    </citation>
    <scope>NUCLEOTIDE SEQUENCE</scope>
    <source>
        <strain evidence="2">KB18</strain>
    </source>
</reference>
<evidence type="ECO:0000313" key="2">
    <source>
        <dbReference type="EMBL" id="ASB39584.1"/>
    </source>
</evidence>
<dbReference type="CDD" id="cd02028">
    <property type="entry name" value="UMPK_like"/>
    <property type="match status" value="1"/>
</dbReference>
<evidence type="ECO:0000313" key="3">
    <source>
        <dbReference type="EMBL" id="QQR28876.1"/>
    </source>
</evidence>
<dbReference type="InterPro" id="IPR006083">
    <property type="entry name" value="PRK/URK"/>
</dbReference>
<protein>
    <submittedName>
        <fullName evidence="3">Nucleoside kinase</fullName>
    </submittedName>
</protein>
<dbReference type="SUPFAM" id="SSF52540">
    <property type="entry name" value="P-loop containing nucleoside triphosphate hydrolases"/>
    <property type="match status" value="1"/>
</dbReference>
<dbReference type="RefSeq" id="WP_066536199.1">
    <property type="nucleotide sequence ID" value="NZ_CAJTCQ010000002.1"/>
</dbReference>
<proteinExistence type="predicted"/>
<evidence type="ECO:0000259" key="1">
    <source>
        <dbReference type="Pfam" id="PF00485"/>
    </source>
</evidence>
<keyword evidence="3" id="KW-0418">Kinase</keyword>
<dbReference type="Gene3D" id="3.40.50.300">
    <property type="entry name" value="P-loop containing nucleotide triphosphate hydrolases"/>
    <property type="match status" value="1"/>
</dbReference>
<gene>
    <name evidence="2" type="ORF">ADH66_02270</name>
    <name evidence="3" type="ORF">I5Q82_12310</name>
</gene>
<evidence type="ECO:0000313" key="4">
    <source>
        <dbReference type="Proteomes" id="UP000196710"/>
    </source>
</evidence>
<dbReference type="KEGG" id="amur:ADH66_02270"/>
<dbReference type="EMBL" id="CP021422">
    <property type="protein sequence ID" value="ASB39584.1"/>
    <property type="molecule type" value="Genomic_DNA"/>
</dbReference>
<reference evidence="3 5" key="3">
    <citation type="submission" date="2020-11" db="EMBL/GenBank/DDBJ databases">
        <title>Closed and high quality bacterial genomes of the OMM12 community.</title>
        <authorList>
            <person name="Marbouty M."/>
            <person name="Lamy-Besnier Q."/>
            <person name="Debarbieux L."/>
            <person name="Koszul R."/>
        </authorList>
    </citation>
    <scope>NUCLEOTIDE SEQUENCE [LARGE SCALE GENOMIC DNA]</scope>
    <source>
        <strain evidence="3 5">KB18</strain>
    </source>
</reference>
<dbReference type="Pfam" id="PF00485">
    <property type="entry name" value="PRK"/>
    <property type="match status" value="1"/>
</dbReference>
<accession>A0A1Z2XMB7</accession>
<dbReference type="InterPro" id="IPR027417">
    <property type="entry name" value="P-loop_NTPase"/>
</dbReference>
<dbReference type="GO" id="GO:0016301">
    <property type="term" value="F:kinase activity"/>
    <property type="evidence" value="ECO:0007669"/>
    <property type="project" value="UniProtKB-KW"/>
</dbReference>
<dbReference type="AlphaFoldDB" id="A0A1Z2XMB7"/>
<feature type="domain" description="Phosphoribulokinase/uridine kinase" evidence="1">
    <location>
        <begin position="58"/>
        <end position="256"/>
    </location>
</feature>
<dbReference type="PANTHER" id="PTHR10285">
    <property type="entry name" value="URIDINE KINASE"/>
    <property type="match status" value="1"/>
</dbReference>
<dbReference type="Proteomes" id="UP000196710">
    <property type="component" value="Chromosome"/>
</dbReference>
<dbReference type="EMBL" id="CP065321">
    <property type="protein sequence ID" value="QQR28876.1"/>
    <property type="molecule type" value="Genomic_DNA"/>
</dbReference>
<evidence type="ECO:0000313" key="5">
    <source>
        <dbReference type="Proteomes" id="UP000596035"/>
    </source>
</evidence>
<reference evidence="4" key="2">
    <citation type="submission" date="2017-05" db="EMBL/GenBank/DDBJ databases">
        <title>Improved OligoMM genomes.</title>
        <authorList>
            <person name="Garzetti D."/>
        </authorList>
    </citation>
    <scope>NUCLEOTIDE SEQUENCE [LARGE SCALE GENOMIC DNA]</scope>
    <source>
        <strain evidence="4">KB18</strain>
    </source>
</reference>
<name>A0A1Z2XMB7_9FIRM</name>
<dbReference type="Proteomes" id="UP000596035">
    <property type="component" value="Chromosome"/>
</dbReference>
<dbReference type="GO" id="GO:0005524">
    <property type="term" value="F:ATP binding"/>
    <property type="evidence" value="ECO:0007669"/>
    <property type="project" value="InterPro"/>
</dbReference>
<keyword evidence="3" id="KW-0808">Transferase</keyword>
<sequence>MSNFASGYIKYINHLEQINDAAIGNPQRMIDEVEGSYREHLRNIARNLTENYTPTRIVMLSGPSSSGKTTTAHLLQSNLAEFGVRAFIISLDDFYLSRERTPRLPDGSYDFESVAALDEERIRQCLRDVTGSGEFTVPRFSFQLGRADGPEQEYKLSAGDVAIVEGLHALNPSFTQDIPEELCMKLYVSVKQQIKDANGEVISPWDIRLVRRIVRDIQFRNSTAENTLAMWPQVVEGENRYIGPYRISADYTVNSIHIYEPCVLRTIAIPLLRAIAADSLYYKKARDLESRLMRFEPVDPALVPKDSMLREFLGRKGLE</sequence>
<organism evidence="3 5">
    <name type="scientific">Acutalibacter muris</name>
    <dbReference type="NCBI Taxonomy" id="1796620"/>
    <lineage>
        <taxon>Bacteria</taxon>
        <taxon>Bacillati</taxon>
        <taxon>Bacillota</taxon>
        <taxon>Clostridia</taxon>
        <taxon>Eubacteriales</taxon>
        <taxon>Acutalibacteraceae</taxon>
        <taxon>Acutalibacter</taxon>
    </lineage>
</organism>
<keyword evidence="4" id="KW-1185">Reference proteome</keyword>